<accession>A0A4S3B480</accession>
<dbReference type="GO" id="GO:0016787">
    <property type="term" value="F:hydrolase activity"/>
    <property type="evidence" value="ECO:0007669"/>
    <property type="project" value="UniProtKB-KW"/>
</dbReference>
<dbReference type="AlphaFoldDB" id="A0A4S3B480"/>
<dbReference type="EMBL" id="SDGV01000021">
    <property type="protein sequence ID" value="THB60590.1"/>
    <property type="molecule type" value="Genomic_DNA"/>
</dbReference>
<protein>
    <submittedName>
        <fullName evidence="1">Hydrolase</fullName>
    </submittedName>
</protein>
<comment type="caution">
    <text evidence="1">The sequence shown here is derived from an EMBL/GenBank/DDBJ whole genome shotgun (WGS) entry which is preliminary data.</text>
</comment>
<evidence type="ECO:0000313" key="2">
    <source>
        <dbReference type="Proteomes" id="UP000310506"/>
    </source>
</evidence>
<organism evidence="1 2">
    <name type="scientific">Vagococcus silagei</name>
    <dbReference type="NCBI Taxonomy" id="2508885"/>
    <lineage>
        <taxon>Bacteria</taxon>
        <taxon>Bacillati</taxon>
        <taxon>Bacillota</taxon>
        <taxon>Bacilli</taxon>
        <taxon>Lactobacillales</taxon>
        <taxon>Enterococcaceae</taxon>
        <taxon>Vagococcus</taxon>
    </lineage>
</organism>
<name>A0A4S3B480_9ENTE</name>
<dbReference type="OrthoDB" id="1092608at2"/>
<evidence type="ECO:0000313" key="1">
    <source>
        <dbReference type="EMBL" id="THB60590.1"/>
    </source>
</evidence>
<keyword evidence="1" id="KW-0378">Hydrolase</keyword>
<dbReference type="Proteomes" id="UP000310506">
    <property type="component" value="Unassembled WGS sequence"/>
</dbReference>
<proteinExistence type="predicted"/>
<gene>
    <name evidence="1" type="ORF">ESZ54_09615</name>
</gene>
<dbReference type="RefSeq" id="WP_136137468.1">
    <property type="nucleotide sequence ID" value="NZ_SDGV01000021.1"/>
</dbReference>
<keyword evidence="2" id="KW-1185">Reference proteome</keyword>
<sequence length="226" mass="24557">MSKKIPKLNSNLRKDIVRGPKVIEEASGIELFGKNIKKIIFTTDVAVIANCDADAVLAVYPWTPNTRILEAISSVAPIPILAGIGGGTTKGLRSVTVGRFAEEMGVNGVILNSPTTYETIGVVRKGLDVPIFYTVVNKKVDLRKLIKFGVNAFNVAAGAKTSDVVLWIRKELEEDHPDFPIIASGGKTEESIFNTIQSGANAITYSANNLTANIFREKMKSYREEC</sequence>
<reference evidence="1 2" key="1">
    <citation type="submission" date="2019-01" db="EMBL/GenBank/DDBJ databases">
        <title>Vagococcus silagei sp. nov. isolated from brewer's grain.</title>
        <authorList>
            <person name="Guu J.-R."/>
        </authorList>
    </citation>
    <scope>NUCLEOTIDE SEQUENCE [LARGE SCALE GENOMIC DNA]</scope>
    <source>
        <strain evidence="1 2">2B-2</strain>
    </source>
</reference>
<dbReference type="SUPFAM" id="SSF51412">
    <property type="entry name" value="Inosine monophosphate dehydrogenase (IMPDH)"/>
    <property type="match status" value="1"/>
</dbReference>